<feature type="non-terminal residue" evidence="2">
    <location>
        <position position="153"/>
    </location>
</feature>
<proteinExistence type="predicted"/>
<evidence type="ECO:0000313" key="3">
    <source>
        <dbReference type="Proteomes" id="UP001171945"/>
    </source>
</evidence>
<organism evidence="2 3">
    <name type="scientific">Candidatus Marithioploca araucensis</name>
    <dbReference type="NCBI Taxonomy" id="70273"/>
    <lineage>
        <taxon>Bacteria</taxon>
        <taxon>Pseudomonadati</taxon>
        <taxon>Pseudomonadota</taxon>
        <taxon>Gammaproteobacteria</taxon>
        <taxon>Thiotrichales</taxon>
        <taxon>Thiotrichaceae</taxon>
        <taxon>Candidatus Marithioploca</taxon>
    </lineage>
</organism>
<keyword evidence="1" id="KW-0812">Transmembrane</keyword>
<protein>
    <recommendedName>
        <fullName evidence="4">Glycosyltransferase RgtA/B/C/D-like domain-containing protein</fullName>
    </recommendedName>
</protein>
<dbReference type="Proteomes" id="UP001171945">
    <property type="component" value="Unassembled WGS sequence"/>
</dbReference>
<keyword evidence="1" id="KW-1133">Transmembrane helix</keyword>
<evidence type="ECO:0008006" key="4">
    <source>
        <dbReference type="Google" id="ProtNLM"/>
    </source>
</evidence>
<keyword evidence="1" id="KW-0472">Membrane</keyword>
<accession>A0ABT7VVR9</accession>
<dbReference type="EMBL" id="JAUCGM010000797">
    <property type="protein sequence ID" value="MDM8563675.1"/>
    <property type="molecule type" value="Genomic_DNA"/>
</dbReference>
<comment type="caution">
    <text evidence="2">The sequence shown here is derived from an EMBL/GenBank/DDBJ whole genome shotgun (WGS) entry which is preliminary data.</text>
</comment>
<reference evidence="2" key="1">
    <citation type="submission" date="2023-06" db="EMBL/GenBank/DDBJ databases">
        <title>Uncultivated large filamentous bacteria from sulfidic sediments reveal new species and different genomic features in energy metabolism and defense.</title>
        <authorList>
            <person name="Fonseca A."/>
        </authorList>
    </citation>
    <scope>NUCLEOTIDE SEQUENCE</scope>
    <source>
        <strain evidence="2">HSG4</strain>
    </source>
</reference>
<feature type="transmembrane region" description="Helical" evidence="1">
    <location>
        <begin position="12"/>
        <end position="31"/>
    </location>
</feature>
<sequence>MSIKSNHFYIKLLAVALIIFGARLWLIHNFGSSVPFWDQWDSEAAFLFLPWLNDSLAFSDLFSAHNEHRIFFTRIHALLLLILNEGQWNPLLEMVVNALLATLTAIILIVILNHLLKPAQNSILISIALLWTLPYGWENTLAGFQSAFYFMML</sequence>
<evidence type="ECO:0000256" key="1">
    <source>
        <dbReference type="SAM" id="Phobius"/>
    </source>
</evidence>
<feature type="transmembrane region" description="Helical" evidence="1">
    <location>
        <begin position="128"/>
        <end position="151"/>
    </location>
</feature>
<keyword evidence="3" id="KW-1185">Reference proteome</keyword>
<evidence type="ECO:0000313" key="2">
    <source>
        <dbReference type="EMBL" id="MDM8563675.1"/>
    </source>
</evidence>
<gene>
    <name evidence="2" type="ORF">QUF54_10010</name>
</gene>
<feature type="transmembrane region" description="Helical" evidence="1">
    <location>
        <begin position="94"/>
        <end position="116"/>
    </location>
</feature>
<name>A0ABT7VVR9_9GAMM</name>